<dbReference type="InterPro" id="IPR027417">
    <property type="entry name" value="P-loop_NTPase"/>
</dbReference>
<organism evidence="10 11">
    <name type="scientific">Dunaliella salina</name>
    <name type="common">Green alga</name>
    <name type="synonym">Protococcus salinus</name>
    <dbReference type="NCBI Taxonomy" id="3046"/>
    <lineage>
        <taxon>Eukaryota</taxon>
        <taxon>Viridiplantae</taxon>
        <taxon>Chlorophyta</taxon>
        <taxon>core chlorophytes</taxon>
        <taxon>Chlorophyceae</taxon>
        <taxon>CS clade</taxon>
        <taxon>Chlamydomonadales</taxon>
        <taxon>Dunaliellaceae</taxon>
        <taxon>Dunaliella</taxon>
    </lineage>
</organism>
<evidence type="ECO:0000256" key="3">
    <source>
        <dbReference type="ARBA" id="ARBA00022840"/>
    </source>
</evidence>
<evidence type="ECO:0000256" key="8">
    <source>
        <dbReference type="SAM" id="MobiDB-lite"/>
    </source>
</evidence>
<keyword evidence="11" id="KW-1185">Reference proteome</keyword>
<dbReference type="PANTHER" id="PTHR47968:SF36">
    <property type="entry name" value="KINESIN HEAVY CHAIN ISOFORM X1"/>
    <property type="match status" value="1"/>
</dbReference>
<feature type="compositionally biased region" description="Low complexity" evidence="8">
    <location>
        <begin position="1093"/>
        <end position="1104"/>
    </location>
</feature>
<name>A0ABQ7G3I5_DUNSA</name>
<dbReference type="SMART" id="SM00129">
    <property type="entry name" value="KISc"/>
    <property type="match status" value="1"/>
</dbReference>
<dbReference type="PROSITE" id="PS50067">
    <property type="entry name" value="KINESIN_MOTOR_2"/>
    <property type="match status" value="1"/>
</dbReference>
<dbReference type="PANTHER" id="PTHR47968">
    <property type="entry name" value="CENTROMERE PROTEIN E"/>
    <property type="match status" value="1"/>
</dbReference>
<evidence type="ECO:0000256" key="5">
    <source>
        <dbReference type="ARBA" id="ARBA00023175"/>
    </source>
</evidence>
<evidence type="ECO:0000313" key="11">
    <source>
        <dbReference type="Proteomes" id="UP000815325"/>
    </source>
</evidence>
<keyword evidence="1" id="KW-0493">Microtubule</keyword>
<dbReference type="Proteomes" id="UP000815325">
    <property type="component" value="Unassembled WGS sequence"/>
</dbReference>
<feature type="compositionally biased region" description="Basic and acidic residues" evidence="8">
    <location>
        <begin position="89"/>
        <end position="102"/>
    </location>
</feature>
<feature type="region of interest" description="Disordered" evidence="8">
    <location>
        <begin position="83"/>
        <end position="107"/>
    </location>
</feature>
<feature type="coiled-coil region" evidence="7">
    <location>
        <begin position="430"/>
        <end position="457"/>
    </location>
</feature>
<sequence length="1104" mass="119045">MHACLFALTLSIPFEKSGNCHVATCRDAETLNVMSRDAVKANFSPRQEGSRIPVAASSVSHINSDDNHDRTANDRVKVILRVRPPTASDGRRPSPLEFDPTKPNKLILHRPDAPVTHTEFEFDRVLPPGATQQDVYLSGVKDVVDDVLKGYNGTVMAYGQTGAGKTYTLGNIQPQAIGMIPRCAAEIFYQASSDPFHSYSVSMSYIQIYMELIQDLLNPQSDNLVIREDSGNGVFVAGVQEVPVSSLEECLHYLAVGEQNRAFAFTHLNAHSSRSHAVVMLTVVKRRRYLTPAEKQAEKKAEREGVSTHKVKVGKLYLVDLAGSERLKKSKSVGQRATEARSINLSLTTLGMCISARAMDDKHVPFRDSKLTRLLQESLGGNAKTTLLVNVASAQEHADETMQSLSFASRAMCVKNKPVVNERVDYKILHAELQSRMDKENDRASHLEVALSKKEEALDDAMQIEKANMAEKHYSHVAMLNAQITASLAPLGDDVEPLRLLLELGAPTTAQQHNSDLPPLAHKPDQSRRHPAYHRQSSAPVRTSAAAAAAAVAAARASAPSLGNVAEEPAPSMAATHGSNAVHMSETLAFTSTTLAPSAANSIGEHPSDEFSRSSTADEGVVGFSSGSNVQGAGQEGAQASARNALTGAAGRDREAGGRDKDPVVEWAPQTAEMAEAESLQEGPTAAGALESMTGRLLKVDLSGRLLKVTQKWGLRSYTRQASQWLVEAAGLLRYLNATAADRDTTAADLEATRSELEAMRSEIEATRSELDATRSELEATRSDLEAATSQLALAAGEMAAVHQKLEDAELEGSDLNGQATSLRAQVAELQEHVGAKNEQIADLEHQIQGLHEQLMRESEAKKAAEGHLEANYSSRFELLLAHVEARKRMAAVLTIQRCYRHWRSRVGAQHRAAQIGAGLVMDSMSVLRDGLNNLFSTFMASTSEMEAVQALKQRLATAAPILAEQRRQQQQQAAQNAGPLGKPRNHAAYAASLQEPTTPARSRATSSGQRPQLPRDGDAPAAAHSRPPTHSASSAIPQSARLQQQQSQRQLQGASRPSEVIEEDASATAFPVPQHRLARSAGPAKPGRADSGRSGSGRARAPL</sequence>
<dbReference type="Gene3D" id="3.40.850.10">
    <property type="entry name" value="Kinesin motor domain"/>
    <property type="match status" value="1"/>
</dbReference>
<feature type="compositionally biased region" description="Polar residues" evidence="8">
    <location>
        <begin position="995"/>
        <end position="1011"/>
    </location>
</feature>
<dbReference type="PROSITE" id="PS00411">
    <property type="entry name" value="KINESIN_MOTOR_1"/>
    <property type="match status" value="1"/>
</dbReference>
<feature type="region of interest" description="Disordered" evidence="8">
    <location>
        <begin position="599"/>
        <end position="641"/>
    </location>
</feature>
<dbReference type="SUPFAM" id="SSF90257">
    <property type="entry name" value="Myosin rod fragments"/>
    <property type="match status" value="1"/>
</dbReference>
<dbReference type="GO" id="GO:0016787">
    <property type="term" value="F:hydrolase activity"/>
    <property type="evidence" value="ECO:0007669"/>
    <property type="project" value="UniProtKB-KW"/>
</dbReference>
<feature type="compositionally biased region" description="Polar residues" evidence="8">
    <location>
        <begin position="1029"/>
        <end position="1038"/>
    </location>
</feature>
<dbReference type="InterPro" id="IPR019821">
    <property type="entry name" value="Kinesin_motor_CS"/>
</dbReference>
<evidence type="ECO:0000256" key="6">
    <source>
        <dbReference type="PROSITE-ProRule" id="PRU00283"/>
    </source>
</evidence>
<protein>
    <submittedName>
        <fullName evidence="10">P-loop containing nucleoside triphosphate hydrolase protein</fullName>
    </submittedName>
</protein>
<evidence type="ECO:0000256" key="2">
    <source>
        <dbReference type="ARBA" id="ARBA00022741"/>
    </source>
</evidence>
<feature type="region of interest" description="Disordered" evidence="8">
    <location>
        <begin position="509"/>
        <end position="539"/>
    </location>
</feature>
<dbReference type="PRINTS" id="PR00380">
    <property type="entry name" value="KINESINHEAVY"/>
</dbReference>
<keyword evidence="10" id="KW-0378">Hydrolase</keyword>
<comment type="caution">
    <text evidence="10">The sequence shown here is derived from an EMBL/GenBank/DDBJ whole genome shotgun (WGS) entry which is preliminary data.</text>
</comment>
<keyword evidence="4 7" id="KW-0175">Coiled coil</keyword>
<dbReference type="Pfam" id="PF00225">
    <property type="entry name" value="Kinesin"/>
    <property type="match status" value="1"/>
</dbReference>
<evidence type="ECO:0000256" key="7">
    <source>
        <dbReference type="SAM" id="Coils"/>
    </source>
</evidence>
<feature type="region of interest" description="Disordered" evidence="8">
    <location>
        <begin position="965"/>
        <end position="1104"/>
    </location>
</feature>
<evidence type="ECO:0000259" key="9">
    <source>
        <dbReference type="PROSITE" id="PS50067"/>
    </source>
</evidence>
<dbReference type="EMBL" id="MU070195">
    <property type="protein sequence ID" value="KAF5829167.1"/>
    <property type="molecule type" value="Genomic_DNA"/>
</dbReference>
<dbReference type="SUPFAM" id="SSF52540">
    <property type="entry name" value="P-loop containing nucleoside triphosphate hydrolases"/>
    <property type="match status" value="1"/>
</dbReference>
<gene>
    <name evidence="10" type="ORF">DUNSADRAFT_16481</name>
</gene>
<comment type="similarity">
    <text evidence="6">Belongs to the TRAFAC class myosin-kinesin ATPase superfamily. Kinesin family.</text>
</comment>
<accession>A0ABQ7G3I5</accession>
<dbReference type="Gene3D" id="1.10.287.1490">
    <property type="match status" value="1"/>
</dbReference>
<feature type="domain" description="Kinesin motor" evidence="9">
    <location>
        <begin position="75"/>
        <end position="414"/>
    </location>
</feature>
<evidence type="ECO:0000313" key="10">
    <source>
        <dbReference type="EMBL" id="KAF5829167.1"/>
    </source>
</evidence>
<evidence type="ECO:0000256" key="4">
    <source>
        <dbReference type="ARBA" id="ARBA00023054"/>
    </source>
</evidence>
<dbReference type="InterPro" id="IPR001752">
    <property type="entry name" value="Kinesin_motor_dom"/>
</dbReference>
<feature type="compositionally biased region" description="Low complexity" evidence="8">
    <location>
        <begin position="631"/>
        <end position="640"/>
    </location>
</feature>
<feature type="coiled-coil region" evidence="7">
    <location>
        <begin position="747"/>
        <end position="861"/>
    </location>
</feature>
<proteinExistence type="inferred from homology"/>
<keyword evidence="2 6" id="KW-0547">Nucleotide-binding</keyword>
<reference evidence="10" key="1">
    <citation type="submission" date="2017-08" db="EMBL/GenBank/DDBJ databases">
        <authorList>
            <person name="Polle J.E."/>
            <person name="Barry K."/>
            <person name="Cushman J."/>
            <person name="Schmutz J."/>
            <person name="Tran D."/>
            <person name="Hathwaick L.T."/>
            <person name="Yim W.C."/>
            <person name="Jenkins J."/>
            <person name="Mckie-Krisberg Z.M."/>
            <person name="Prochnik S."/>
            <person name="Lindquist E."/>
            <person name="Dockter R.B."/>
            <person name="Adam C."/>
            <person name="Molina H."/>
            <person name="Bunkerborg J."/>
            <person name="Jin E."/>
            <person name="Buchheim M."/>
            <person name="Magnuson J."/>
        </authorList>
    </citation>
    <scope>NUCLEOTIDE SEQUENCE</scope>
    <source>
        <strain evidence="10">CCAP 19/18</strain>
    </source>
</reference>
<feature type="compositionally biased region" description="Low complexity" evidence="8">
    <location>
        <begin position="1039"/>
        <end position="1057"/>
    </location>
</feature>
<keyword evidence="3 6" id="KW-0067">ATP-binding</keyword>
<dbReference type="CDD" id="cd00106">
    <property type="entry name" value="KISc"/>
    <property type="match status" value="1"/>
</dbReference>
<dbReference type="InterPro" id="IPR036961">
    <property type="entry name" value="Kinesin_motor_dom_sf"/>
</dbReference>
<feature type="binding site" evidence="6">
    <location>
        <begin position="159"/>
        <end position="166"/>
    </location>
    <ligand>
        <name>ATP</name>
        <dbReference type="ChEBI" id="CHEBI:30616"/>
    </ligand>
</feature>
<dbReference type="InterPro" id="IPR027640">
    <property type="entry name" value="Kinesin-like_fam"/>
</dbReference>
<keyword evidence="5 6" id="KW-0505">Motor protein</keyword>
<evidence type="ECO:0000256" key="1">
    <source>
        <dbReference type="ARBA" id="ARBA00022701"/>
    </source>
</evidence>